<evidence type="ECO:0000256" key="1">
    <source>
        <dbReference type="SAM" id="SignalP"/>
    </source>
</evidence>
<dbReference type="AlphaFoldDB" id="A0A922SD79"/>
<dbReference type="Proteomes" id="UP000814243">
    <property type="component" value="Unassembled WGS sequence"/>
</dbReference>
<sequence>MLKITLLVFVALLCTVLCQPLDLHETTDVDSNAVQHHVSRRFVNPMFALGGGGDSSVTKMRTKRQADECEKLALCKLHARSQRNFFAAFQLYFVNKENAKLWDHQARSIADCNERFGDCYE</sequence>
<protein>
    <submittedName>
        <fullName evidence="2">Uncharacterized protein</fullName>
    </submittedName>
</protein>
<evidence type="ECO:0000313" key="2">
    <source>
        <dbReference type="EMBL" id="KAH9633451.1"/>
    </source>
</evidence>
<keyword evidence="1" id="KW-0732">Signal</keyword>
<reference evidence="2" key="1">
    <citation type="journal article" date="2021" name="G3 (Bethesda)">
        <title>Genome and transcriptome analysis of the beet armyworm Spodoptera exigua reveals targets for pest control. .</title>
        <authorList>
            <person name="Simon S."/>
            <person name="Breeschoten T."/>
            <person name="Jansen H.J."/>
            <person name="Dirks R.P."/>
            <person name="Schranz M.E."/>
            <person name="Ros V.I.D."/>
        </authorList>
    </citation>
    <scope>NUCLEOTIDE SEQUENCE</scope>
    <source>
        <strain evidence="2">TB_SE_WUR_2020</strain>
    </source>
</reference>
<gene>
    <name evidence="2" type="ORF">HF086_013128</name>
</gene>
<name>A0A922SD79_SPOEX</name>
<feature type="signal peptide" evidence="1">
    <location>
        <begin position="1"/>
        <end position="18"/>
    </location>
</feature>
<feature type="chain" id="PRO_5036781358" evidence="1">
    <location>
        <begin position="19"/>
        <end position="121"/>
    </location>
</feature>
<proteinExistence type="predicted"/>
<comment type="caution">
    <text evidence="2">The sequence shown here is derived from an EMBL/GenBank/DDBJ whole genome shotgun (WGS) entry which is preliminary data.</text>
</comment>
<accession>A0A922SD79</accession>
<organism evidence="2 3">
    <name type="scientific">Spodoptera exigua</name>
    <name type="common">Beet armyworm</name>
    <name type="synonym">Noctua fulgens</name>
    <dbReference type="NCBI Taxonomy" id="7107"/>
    <lineage>
        <taxon>Eukaryota</taxon>
        <taxon>Metazoa</taxon>
        <taxon>Ecdysozoa</taxon>
        <taxon>Arthropoda</taxon>
        <taxon>Hexapoda</taxon>
        <taxon>Insecta</taxon>
        <taxon>Pterygota</taxon>
        <taxon>Neoptera</taxon>
        <taxon>Endopterygota</taxon>
        <taxon>Lepidoptera</taxon>
        <taxon>Glossata</taxon>
        <taxon>Ditrysia</taxon>
        <taxon>Noctuoidea</taxon>
        <taxon>Noctuidae</taxon>
        <taxon>Amphipyrinae</taxon>
        <taxon>Spodoptera</taxon>
    </lineage>
</organism>
<dbReference type="EMBL" id="JACEFF010000654">
    <property type="protein sequence ID" value="KAH9633451.1"/>
    <property type="molecule type" value="Genomic_DNA"/>
</dbReference>
<evidence type="ECO:0000313" key="3">
    <source>
        <dbReference type="Proteomes" id="UP000814243"/>
    </source>
</evidence>